<dbReference type="EMBL" id="JAHLFS010000031">
    <property type="protein sequence ID" value="MBU3851535.1"/>
    <property type="molecule type" value="Genomic_DNA"/>
</dbReference>
<name>A0A948X2Y9_9LACO</name>
<evidence type="ECO:0000313" key="1">
    <source>
        <dbReference type="EMBL" id="MBU3851535.1"/>
    </source>
</evidence>
<reference evidence="1" key="1">
    <citation type="journal article" date="2021" name="PeerJ">
        <title>Extensive microbial diversity within the chicken gut microbiome revealed by metagenomics and culture.</title>
        <authorList>
            <person name="Gilroy R."/>
            <person name="Ravi A."/>
            <person name="Getino M."/>
            <person name="Pursley I."/>
            <person name="Horton D.L."/>
            <person name="Alikhan N.F."/>
            <person name="Baker D."/>
            <person name="Gharbi K."/>
            <person name="Hall N."/>
            <person name="Watson M."/>
            <person name="Adriaenssens E.M."/>
            <person name="Foster-Nyarko E."/>
            <person name="Jarju S."/>
            <person name="Secka A."/>
            <person name="Antonio M."/>
            <person name="Oren A."/>
            <person name="Chaudhuri R.R."/>
            <person name="La Ragione R."/>
            <person name="Hildebrand F."/>
            <person name="Pallen M.J."/>
        </authorList>
    </citation>
    <scope>NUCLEOTIDE SEQUENCE</scope>
    <source>
        <strain evidence="1">F6-6636</strain>
    </source>
</reference>
<dbReference type="Proteomes" id="UP000777303">
    <property type="component" value="Unassembled WGS sequence"/>
</dbReference>
<proteinExistence type="predicted"/>
<protein>
    <submittedName>
        <fullName evidence="1">Uncharacterized protein</fullName>
    </submittedName>
</protein>
<dbReference type="AlphaFoldDB" id="A0A948X2Y9"/>
<reference evidence="1" key="2">
    <citation type="submission" date="2021-04" db="EMBL/GenBank/DDBJ databases">
        <authorList>
            <person name="Gilroy R."/>
        </authorList>
    </citation>
    <scope>NUCLEOTIDE SEQUENCE</scope>
    <source>
        <strain evidence="1">F6-6636</strain>
    </source>
</reference>
<organism evidence="1 2">
    <name type="scientific">Candidatus Paralactobacillus gallistercoris</name>
    <dbReference type="NCBI Taxonomy" id="2838724"/>
    <lineage>
        <taxon>Bacteria</taxon>
        <taxon>Bacillati</taxon>
        <taxon>Bacillota</taxon>
        <taxon>Bacilli</taxon>
        <taxon>Lactobacillales</taxon>
        <taxon>Lactobacillaceae</taxon>
        <taxon>Lactobacillus</taxon>
    </lineage>
</organism>
<sequence length="61" mass="7376">MMNDYVAKMDQLRSGELDHLEIKPAEFMKFRQAWTDYPYRQDIVGTAQRNGVIIYRYHHVE</sequence>
<evidence type="ECO:0000313" key="2">
    <source>
        <dbReference type="Proteomes" id="UP000777303"/>
    </source>
</evidence>
<accession>A0A948X2Y9</accession>
<comment type="caution">
    <text evidence="1">The sequence shown here is derived from an EMBL/GenBank/DDBJ whole genome shotgun (WGS) entry which is preliminary data.</text>
</comment>
<gene>
    <name evidence="1" type="ORF">H9901_02435</name>
</gene>